<feature type="region of interest" description="Disordered" evidence="6">
    <location>
        <begin position="168"/>
        <end position="236"/>
    </location>
</feature>
<evidence type="ECO:0000313" key="8">
    <source>
        <dbReference type="EMBL" id="KAG5375258.1"/>
    </source>
</evidence>
<dbReference type="Proteomes" id="UP000823674">
    <property type="component" value="Chromosome A10"/>
</dbReference>
<proteinExistence type="predicted"/>
<dbReference type="Gene3D" id="3.40.1810.10">
    <property type="entry name" value="Transcription factor, MADS-box"/>
    <property type="match status" value="1"/>
</dbReference>
<organism evidence="8 9">
    <name type="scientific">Brassica rapa subsp. trilocularis</name>
    <dbReference type="NCBI Taxonomy" id="1813537"/>
    <lineage>
        <taxon>Eukaryota</taxon>
        <taxon>Viridiplantae</taxon>
        <taxon>Streptophyta</taxon>
        <taxon>Embryophyta</taxon>
        <taxon>Tracheophyta</taxon>
        <taxon>Spermatophyta</taxon>
        <taxon>Magnoliopsida</taxon>
        <taxon>eudicotyledons</taxon>
        <taxon>Gunneridae</taxon>
        <taxon>Pentapetalae</taxon>
        <taxon>rosids</taxon>
        <taxon>malvids</taxon>
        <taxon>Brassicales</taxon>
        <taxon>Brassicaceae</taxon>
        <taxon>Brassiceae</taxon>
        <taxon>Brassica</taxon>
    </lineage>
</organism>
<sequence>MGTPKLKLAVEELEMDHLMLQIQNGRMLDDLSQTETEKLKSYASKKFQTLMGEIPKAPFPMIQGGSVYLMDKWIKDPSDKEDEMKKTCEGESSKSDAGLPRDGNWYHPPRCGLYLMWIFAGQPAMTCACALLGLNRNEANKLLPYKVGLNRNEANKLLPYKVGLNRNASLPTEKGRRQRRIHLSSGGGISKKRSYGGGKKTERSFTGGSTKKRSSGGGLNQREEEPVGGDAPLVLDGDSVETKQNRKWCGFFLPRKTRDTTAMGRPKVKLAWVEERKRRATVCQRRMKELIQMAEELTIVCDMSACLVFYNRKNGKLVAWPSLEESQSLIDCYNALSETERNMKADDEESSFIKTITKEIEKKLELSRKAIEELKMDNLMLQIKNGSRMIADLSQTEIEKLKSYTSKKIVYYDRELRKQHPNTSGNEPFLEDDDGEMKTYEGGSSESDGADNA</sequence>
<keyword evidence="4" id="KW-0804">Transcription</keyword>
<evidence type="ECO:0000256" key="3">
    <source>
        <dbReference type="ARBA" id="ARBA00023125"/>
    </source>
</evidence>
<protein>
    <recommendedName>
        <fullName evidence="7">MADS-box domain-containing protein</fullName>
    </recommendedName>
</protein>
<evidence type="ECO:0000256" key="1">
    <source>
        <dbReference type="ARBA" id="ARBA00004123"/>
    </source>
</evidence>
<gene>
    <name evidence="8" type="primary">A10p013650.1_BraROA</name>
    <name evidence="8" type="ORF">IGI04_039854</name>
</gene>
<evidence type="ECO:0000259" key="7">
    <source>
        <dbReference type="PROSITE" id="PS50066"/>
    </source>
</evidence>
<keyword evidence="9" id="KW-1185">Reference proteome</keyword>
<accession>A0ABQ7KM10</accession>
<evidence type="ECO:0000256" key="6">
    <source>
        <dbReference type="SAM" id="MobiDB-lite"/>
    </source>
</evidence>
<feature type="region of interest" description="Disordered" evidence="6">
    <location>
        <begin position="80"/>
        <end position="101"/>
    </location>
</feature>
<evidence type="ECO:0000256" key="2">
    <source>
        <dbReference type="ARBA" id="ARBA00023015"/>
    </source>
</evidence>
<evidence type="ECO:0000313" key="9">
    <source>
        <dbReference type="Proteomes" id="UP000823674"/>
    </source>
</evidence>
<dbReference type="EMBL" id="JADBGQ010000010">
    <property type="protein sequence ID" value="KAG5375258.1"/>
    <property type="molecule type" value="Genomic_DNA"/>
</dbReference>
<feature type="domain" description="MADS-box" evidence="7">
    <location>
        <begin position="263"/>
        <end position="314"/>
    </location>
</feature>
<dbReference type="InterPro" id="IPR033897">
    <property type="entry name" value="SRF-like_MADS-box"/>
</dbReference>
<keyword evidence="5" id="KW-0539">Nucleus</keyword>
<reference evidence="8 9" key="1">
    <citation type="submission" date="2021-03" db="EMBL/GenBank/DDBJ databases">
        <authorList>
            <person name="King G.J."/>
            <person name="Bancroft I."/>
            <person name="Baten A."/>
            <person name="Bloomfield J."/>
            <person name="Borpatragohain P."/>
            <person name="He Z."/>
            <person name="Irish N."/>
            <person name="Irwin J."/>
            <person name="Liu K."/>
            <person name="Mauleon R.P."/>
            <person name="Moore J."/>
            <person name="Morris R."/>
            <person name="Ostergaard L."/>
            <person name="Wang B."/>
            <person name="Wells R."/>
        </authorList>
    </citation>
    <scope>NUCLEOTIDE SEQUENCE [LARGE SCALE GENOMIC DNA]</scope>
    <source>
        <strain evidence="8">R-o-18</strain>
        <tissue evidence="8">Leaf</tissue>
    </source>
</reference>
<evidence type="ECO:0000256" key="5">
    <source>
        <dbReference type="ARBA" id="ARBA00023242"/>
    </source>
</evidence>
<keyword evidence="3" id="KW-0238">DNA-binding</keyword>
<comment type="subcellular location">
    <subcellularLocation>
        <location evidence="1">Nucleus</location>
    </subcellularLocation>
</comment>
<dbReference type="SUPFAM" id="SSF55455">
    <property type="entry name" value="SRF-like"/>
    <property type="match status" value="1"/>
</dbReference>
<dbReference type="PROSITE" id="PS50066">
    <property type="entry name" value="MADS_BOX_2"/>
    <property type="match status" value="1"/>
</dbReference>
<name>A0ABQ7KM10_BRACM</name>
<dbReference type="InterPro" id="IPR002100">
    <property type="entry name" value="TF_MADSbox"/>
</dbReference>
<dbReference type="CDD" id="cd00266">
    <property type="entry name" value="MADS_SRF_like"/>
    <property type="match status" value="1"/>
</dbReference>
<feature type="compositionally biased region" description="Basic and acidic residues" evidence="6">
    <location>
        <begin position="80"/>
        <end position="94"/>
    </location>
</feature>
<comment type="caution">
    <text evidence="8">The sequence shown here is derived from an EMBL/GenBank/DDBJ whole genome shotgun (WGS) entry which is preliminary data.</text>
</comment>
<dbReference type="SMART" id="SM00432">
    <property type="entry name" value="MADS"/>
    <property type="match status" value="1"/>
</dbReference>
<evidence type="ECO:0000256" key="4">
    <source>
        <dbReference type="ARBA" id="ARBA00023163"/>
    </source>
</evidence>
<keyword evidence="2" id="KW-0805">Transcription regulation</keyword>
<dbReference type="Pfam" id="PF00319">
    <property type="entry name" value="SRF-TF"/>
    <property type="match status" value="1"/>
</dbReference>
<dbReference type="InterPro" id="IPR036879">
    <property type="entry name" value="TF_MADSbox_sf"/>
</dbReference>
<feature type="region of interest" description="Disordered" evidence="6">
    <location>
        <begin position="415"/>
        <end position="453"/>
    </location>
</feature>